<reference evidence="9 10" key="1">
    <citation type="submission" date="2013-03" db="EMBL/GenBank/DDBJ databases">
        <title>Draft genome sequence of Gracibacillus halophilus YIM-C55.5, a moderately halophilic and thermophilic organism from the Xiaochaidamu salt lake.</title>
        <authorList>
            <person name="Sugumar T."/>
            <person name="Polireddy D.R."/>
            <person name="Antony A."/>
            <person name="Madhava Y.R."/>
            <person name="Sivakumar N."/>
        </authorList>
    </citation>
    <scope>NUCLEOTIDE SEQUENCE [LARGE SCALE GENOMIC DNA]</scope>
    <source>
        <strain evidence="9 10">YIM-C55.5</strain>
    </source>
</reference>
<dbReference type="Pfam" id="PF00482">
    <property type="entry name" value="T2SSF"/>
    <property type="match status" value="2"/>
</dbReference>
<dbReference type="STRING" id="1308866.J416_05583"/>
<dbReference type="EMBL" id="APML01000019">
    <property type="protein sequence ID" value="ENH97457.1"/>
    <property type="molecule type" value="Genomic_DNA"/>
</dbReference>
<evidence type="ECO:0000256" key="4">
    <source>
        <dbReference type="ARBA" id="ARBA00022692"/>
    </source>
</evidence>
<feature type="transmembrane region" description="Helical" evidence="7">
    <location>
        <begin position="168"/>
        <end position="190"/>
    </location>
</feature>
<evidence type="ECO:0000256" key="5">
    <source>
        <dbReference type="ARBA" id="ARBA00022989"/>
    </source>
</evidence>
<name>N4WMS8_9BACI</name>
<comment type="subcellular location">
    <subcellularLocation>
        <location evidence="1">Cell membrane</location>
        <topology evidence="1">Multi-pass membrane protein</topology>
    </subcellularLocation>
</comment>
<feature type="transmembrane region" description="Helical" evidence="7">
    <location>
        <begin position="126"/>
        <end position="146"/>
    </location>
</feature>
<dbReference type="Proteomes" id="UP000012283">
    <property type="component" value="Unassembled WGS sequence"/>
</dbReference>
<dbReference type="PATRIC" id="fig|1308866.3.peg.1130"/>
<dbReference type="Gene3D" id="1.20.81.30">
    <property type="entry name" value="Type II secretion system (T2SS), domain F"/>
    <property type="match status" value="2"/>
</dbReference>
<feature type="domain" description="Type II secretion system protein GspF" evidence="8">
    <location>
        <begin position="221"/>
        <end position="343"/>
    </location>
</feature>
<evidence type="ECO:0000259" key="8">
    <source>
        <dbReference type="Pfam" id="PF00482"/>
    </source>
</evidence>
<dbReference type="RefSeq" id="WP_003466442.1">
    <property type="nucleotide sequence ID" value="NZ_APML01000019.1"/>
</dbReference>
<evidence type="ECO:0000313" key="9">
    <source>
        <dbReference type="EMBL" id="ENH97457.1"/>
    </source>
</evidence>
<proteinExistence type="inferred from homology"/>
<evidence type="ECO:0000256" key="3">
    <source>
        <dbReference type="ARBA" id="ARBA00022475"/>
    </source>
</evidence>
<protein>
    <submittedName>
        <fullName evidence="9">Competence protein</fullName>
    </submittedName>
</protein>
<keyword evidence="4 7" id="KW-0812">Transmembrane</keyword>
<dbReference type="InterPro" id="IPR003004">
    <property type="entry name" value="GspF/PilC"/>
</dbReference>
<dbReference type="eggNOG" id="COG1459">
    <property type="taxonomic scope" value="Bacteria"/>
</dbReference>
<comment type="caution">
    <text evidence="9">The sequence shown here is derived from an EMBL/GenBank/DDBJ whole genome shotgun (WGS) entry which is preliminary data.</text>
</comment>
<sequence>MVSLRKPFFHIPHFKKSLSLSDQHHFLSRLHQLLEHGYPLHDALQMVAWEEKLASTAEQITNTLLTGQSFVQALKLAKFHPQIISFLTISLKHGKITAGLYQCCMMLKQQIYFLTKLKQMSRYPMMLFLMFFIIVYFMKTSIFPSFQQFFTGDQTSHIFYWSRWMIESIFYCLLVAIILTIIGVTFPGLLKQRVKLTTKTRWILRIPFYRVYKKLQLSFLFCVHTSSLLDTGITLKDALTLLQKKDNNAYIRDVCFHITQGLREGLPIQRLINDAVLLEDELSSIFQKNKNTNQLAQDLNVYATFAFDTMEKLLHHWVRLLQPILFCFIALFIIVIYLSFMLPMFDLMKTI</sequence>
<dbReference type="PRINTS" id="PR00812">
    <property type="entry name" value="BCTERIALGSPF"/>
</dbReference>
<dbReference type="OrthoDB" id="2974223at2"/>
<comment type="similarity">
    <text evidence="2">Belongs to the GSP F family.</text>
</comment>
<keyword evidence="3" id="KW-1003">Cell membrane</keyword>
<gene>
    <name evidence="9" type="ORF">J416_05583</name>
</gene>
<evidence type="ECO:0000256" key="7">
    <source>
        <dbReference type="SAM" id="Phobius"/>
    </source>
</evidence>
<accession>N4WMS8</accession>
<evidence type="ECO:0000313" key="10">
    <source>
        <dbReference type="Proteomes" id="UP000012283"/>
    </source>
</evidence>
<feature type="domain" description="Type II secretion system protein GspF" evidence="8">
    <location>
        <begin position="26"/>
        <end position="143"/>
    </location>
</feature>
<keyword evidence="6 7" id="KW-0472">Membrane</keyword>
<dbReference type="InterPro" id="IPR018076">
    <property type="entry name" value="T2SS_GspF_dom"/>
</dbReference>
<evidence type="ECO:0000256" key="1">
    <source>
        <dbReference type="ARBA" id="ARBA00004651"/>
    </source>
</evidence>
<keyword evidence="5 7" id="KW-1133">Transmembrane helix</keyword>
<evidence type="ECO:0000256" key="6">
    <source>
        <dbReference type="ARBA" id="ARBA00023136"/>
    </source>
</evidence>
<feature type="transmembrane region" description="Helical" evidence="7">
    <location>
        <begin position="320"/>
        <end position="342"/>
    </location>
</feature>
<dbReference type="AlphaFoldDB" id="N4WMS8"/>
<dbReference type="PANTHER" id="PTHR30012:SF0">
    <property type="entry name" value="TYPE II SECRETION SYSTEM PROTEIN F-RELATED"/>
    <property type="match status" value="1"/>
</dbReference>
<evidence type="ECO:0000256" key="2">
    <source>
        <dbReference type="ARBA" id="ARBA00005745"/>
    </source>
</evidence>
<organism evidence="9 10">
    <name type="scientific">Gracilibacillus halophilus YIM-C55.5</name>
    <dbReference type="NCBI Taxonomy" id="1308866"/>
    <lineage>
        <taxon>Bacteria</taxon>
        <taxon>Bacillati</taxon>
        <taxon>Bacillota</taxon>
        <taxon>Bacilli</taxon>
        <taxon>Bacillales</taxon>
        <taxon>Bacillaceae</taxon>
        <taxon>Gracilibacillus</taxon>
    </lineage>
</organism>
<dbReference type="GO" id="GO:0005886">
    <property type="term" value="C:plasma membrane"/>
    <property type="evidence" value="ECO:0007669"/>
    <property type="project" value="UniProtKB-SubCell"/>
</dbReference>
<dbReference type="PANTHER" id="PTHR30012">
    <property type="entry name" value="GENERAL SECRETION PATHWAY PROTEIN"/>
    <property type="match status" value="1"/>
</dbReference>
<keyword evidence="10" id="KW-1185">Reference proteome</keyword>
<dbReference type="InterPro" id="IPR042094">
    <property type="entry name" value="T2SS_GspF_sf"/>
</dbReference>